<dbReference type="EMBL" id="VBAO01000342">
    <property type="protein sequence ID" value="TMI78803.1"/>
    <property type="molecule type" value="Genomic_DNA"/>
</dbReference>
<dbReference type="GO" id="GO:0005886">
    <property type="term" value="C:plasma membrane"/>
    <property type="evidence" value="ECO:0007669"/>
    <property type="project" value="TreeGrafter"/>
</dbReference>
<dbReference type="Gene3D" id="3.40.50.300">
    <property type="entry name" value="P-loop containing nucleotide triphosphate hydrolases"/>
    <property type="match status" value="1"/>
</dbReference>
<evidence type="ECO:0000256" key="5">
    <source>
        <dbReference type="ARBA" id="ARBA00022777"/>
    </source>
</evidence>
<organism evidence="10 11">
    <name type="scientific">Candidatus Segetimicrobium genomatis</name>
    <dbReference type="NCBI Taxonomy" id="2569760"/>
    <lineage>
        <taxon>Bacteria</taxon>
        <taxon>Bacillati</taxon>
        <taxon>Candidatus Sysuimicrobiota</taxon>
        <taxon>Candidatus Sysuimicrobiia</taxon>
        <taxon>Candidatus Sysuimicrobiales</taxon>
        <taxon>Candidatus Segetimicrobiaceae</taxon>
        <taxon>Candidatus Segetimicrobium</taxon>
    </lineage>
</organism>
<comment type="catalytic activity">
    <reaction evidence="8">
        <text>L-tyrosyl-[protein] + ATP = O-phospho-L-tyrosyl-[protein] + ADP + H(+)</text>
        <dbReference type="Rhea" id="RHEA:10596"/>
        <dbReference type="Rhea" id="RHEA-COMP:10136"/>
        <dbReference type="Rhea" id="RHEA-COMP:20101"/>
        <dbReference type="ChEBI" id="CHEBI:15378"/>
        <dbReference type="ChEBI" id="CHEBI:30616"/>
        <dbReference type="ChEBI" id="CHEBI:46858"/>
        <dbReference type="ChEBI" id="CHEBI:61978"/>
        <dbReference type="ChEBI" id="CHEBI:456216"/>
        <dbReference type="EC" id="2.7.10.2"/>
    </reaction>
</comment>
<evidence type="ECO:0000313" key="11">
    <source>
        <dbReference type="Proteomes" id="UP000320048"/>
    </source>
</evidence>
<feature type="domain" description="AAA" evidence="9">
    <location>
        <begin position="71"/>
        <end position="194"/>
    </location>
</feature>
<dbReference type="SUPFAM" id="SSF52540">
    <property type="entry name" value="P-loop containing nucleoside triphosphate hydrolases"/>
    <property type="match status" value="1"/>
</dbReference>
<keyword evidence="6" id="KW-0067">ATP-binding</keyword>
<keyword evidence="7" id="KW-0829">Tyrosine-protein kinase</keyword>
<reference evidence="10 11" key="1">
    <citation type="journal article" date="2019" name="Nat. Microbiol.">
        <title>Mediterranean grassland soil C-N compound turnover is dependent on rainfall and depth, and is mediated by genomically divergent microorganisms.</title>
        <authorList>
            <person name="Diamond S."/>
            <person name="Andeer P.F."/>
            <person name="Li Z."/>
            <person name="Crits-Christoph A."/>
            <person name="Burstein D."/>
            <person name="Anantharaman K."/>
            <person name="Lane K.R."/>
            <person name="Thomas B.C."/>
            <person name="Pan C."/>
            <person name="Northen T.R."/>
            <person name="Banfield J.F."/>
        </authorList>
    </citation>
    <scope>NUCLEOTIDE SEQUENCE [LARGE SCALE GENOMIC DNA]</scope>
    <source>
        <strain evidence="10">NP_7</strain>
    </source>
</reference>
<name>A0A537J5N1_9BACT</name>
<evidence type="ECO:0000313" key="10">
    <source>
        <dbReference type="EMBL" id="TMI78803.1"/>
    </source>
</evidence>
<dbReference type="NCBIfam" id="TIGR01007">
    <property type="entry name" value="eps_fam"/>
    <property type="match status" value="1"/>
</dbReference>
<dbReference type="CDD" id="cd05387">
    <property type="entry name" value="BY-kinase"/>
    <property type="match status" value="1"/>
</dbReference>
<evidence type="ECO:0000256" key="2">
    <source>
        <dbReference type="ARBA" id="ARBA00011903"/>
    </source>
</evidence>
<evidence type="ECO:0000256" key="1">
    <source>
        <dbReference type="ARBA" id="ARBA00007316"/>
    </source>
</evidence>
<dbReference type="PANTHER" id="PTHR32309">
    <property type="entry name" value="TYROSINE-PROTEIN KINASE"/>
    <property type="match status" value="1"/>
</dbReference>
<dbReference type="Proteomes" id="UP000320048">
    <property type="component" value="Unassembled WGS sequence"/>
</dbReference>
<sequence>MPIRPDVVRDERESMRYAMAPRVVPASAPARQDEWRQADEHLASLLDPSSWEADRYRILRHLVERNHATKRLIAVTSALAGDGKTTTAINLAGALSQAPDTRILLSDLDLRTPSVGDRLGLVSQSPGLVDLILDPTLALGDVVRRHPRFRLEVLPAGRPLAVPYELLKSPRLEELFQEMRQRYDYVVLDTPPLVPVPDSRLIADQVDGLVMVVTAHRTPRALLEDALNQMEPAKVIGIVFNRDDHPVQGYYGYSYHGDGDGHYHGHGRRSGRQARDAWTSLLEKIRRVFVG</sequence>
<accession>A0A537J5N1</accession>
<protein>
    <recommendedName>
        <fullName evidence="2">non-specific protein-tyrosine kinase</fullName>
        <ecNumber evidence="2">2.7.10.2</ecNumber>
    </recommendedName>
</protein>
<evidence type="ECO:0000256" key="8">
    <source>
        <dbReference type="ARBA" id="ARBA00051245"/>
    </source>
</evidence>
<dbReference type="GO" id="GO:0005524">
    <property type="term" value="F:ATP binding"/>
    <property type="evidence" value="ECO:0007669"/>
    <property type="project" value="UniProtKB-KW"/>
</dbReference>
<proteinExistence type="inferred from homology"/>
<dbReference type="InterPro" id="IPR005702">
    <property type="entry name" value="Wzc-like_C"/>
</dbReference>
<keyword evidence="3 10" id="KW-0808">Transferase</keyword>
<dbReference type="EC" id="2.7.10.2" evidence="2"/>
<gene>
    <name evidence="10" type="ORF">E6H04_11760</name>
</gene>
<comment type="caution">
    <text evidence="10">The sequence shown here is derived from an EMBL/GenBank/DDBJ whole genome shotgun (WGS) entry which is preliminary data.</text>
</comment>
<dbReference type="PANTHER" id="PTHR32309:SF13">
    <property type="entry name" value="FERRIC ENTEROBACTIN TRANSPORT PROTEIN FEPE"/>
    <property type="match status" value="1"/>
</dbReference>
<evidence type="ECO:0000259" key="9">
    <source>
        <dbReference type="Pfam" id="PF13614"/>
    </source>
</evidence>
<evidence type="ECO:0000256" key="4">
    <source>
        <dbReference type="ARBA" id="ARBA00022741"/>
    </source>
</evidence>
<evidence type="ECO:0000256" key="6">
    <source>
        <dbReference type="ARBA" id="ARBA00022840"/>
    </source>
</evidence>
<comment type="similarity">
    <text evidence="1">Belongs to the CpsD/CapB family.</text>
</comment>
<keyword evidence="4" id="KW-0547">Nucleotide-binding</keyword>
<evidence type="ECO:0000256" key="3">
    <source>
        <dbReference type="ARBA" id="ARBA00022679"/>
    </source>
</evidence>
<keyword evidence="5 10" id="KW-0418">Kinase</keyword>
<evidence type="ECO:0000256" key="7">
    <source>
        <dbReference type="ARBA" id="ARBA00023137"/>
    </source>
</evidence>
<dbReference type="InterPro" id="IPR050445">
    <property type="entry name" value="Bact_polysacc_biosynth/exp"/>
</dbReference>
<dbReference type="InterPro" id="IPR027417">
    <property type="entry name" value="P-loop_NTPase"/>
</dbReference>
<dbReference type="GO" id="GO:0004715">
    <property type="term" value="F:non-membrane spanning protein tyrosine kinase activity"/>
    <property type="evidence" value="ECO:0007669"/>
    <property type="project" value="UniProtKB-EC"/>
</dbReference>
<dbReference type="InterPro" id="IPR025669">
    <property type="entry name" value="AAA_dom"/>
</dbReference>
<dbReference type="Pfam" id="PF13614">
    <property type="entry name" value="AAA_31"/>
    <property type="match status" value="1"/>
</dbReference>
<dbReference type="AlphaFoldDB" id="A0A537J5N1"/>